<organism evidence="1 2">
    <name type="scientific">Paludisphaera borealis</name>
    <dbReference type="NCBI Taxonomy" id="1387353"/>
    <lineage>
        <taxon>Bacteria</taxon>
        <taxon>Pseudomonadati</taxon>
        <taxon>Planctomycetota</taxon>
        <taxon>Planctomycetia</taxon>
        <taxon>Isosphaerales</taxon>
        <taxon>Isosphaeraceae</taxon>
        <taxon>Paludisphaera</taxon>
    </lineage>
</organism>
<keyword evidence="2" id="KW-1185">Reference proteome</keyword>
<dbReference type="AlphaFoldDB" id="A0A1U7CTJ1"/>
<accession>A0A1U7CTJ1</accession>
<dbReference type="EMBL" id="CP019082">
    <property type="protein sequence ID" value="APW62241.1"/>
    <property type="molecule type" value="Genomic_DNA"/>
</dbReference>
<dbReference type="KEGG" id="pbor:BSF38_03777"/>
<dbReference type="OrthoDB" id="281467at2"/>
<protein>
    <submittedName>
        <fullName evidence="1">Uncharacterized protein</fullName>
    </submittedName>
</protein>
<name>A0A1U7CTJ1_9BACT</name>
<proteinExistence type="predicted"/>
<evidence type="ECO:0000313" key="2">
    <source>
        <dbReference type="Proteomes" id="UP000186309"/>
    </source>
</evidence>
<evidence type="ECO:0000313" key="1">
    <source>
        <dbReference type="EMBL" id="APW62241.1"/>
    </source>
</evidence>
<reference evidence="2" key="1">
    <citation type="submission" date="2016-12" db="EMBL/GenBank/DDBJ databases">
        <title>Comparative genomics of four Isosphaeraceae planctomycetes: a common pool of plasmids and glycoside hydrolase genes.</title>
        <authorList>
            <person name="Ivanova A."/>
        </authorList>
    </citation>
    <scope>NUCLEOTIDE SEQUENCE [LARGE SCALE GENOMIC DNA]</scope>
    <source>
        <strain evidence="2">PX4</strain>
    </source>
</reference>
<gene>
    <name evidence="1" type="ORF">BSF38_03777</name>
</gene>
<dbReference type="Proteomes" id="UP000186309">
    <property type="component" value="Chromosome"/>
</dbReference>
<sequence>MESDLVVNGAIVDSWIESSREIDDSPRLVLQVAPKGRPRDLIFVEAEASLIPDKGWFEDLSENTCHGSPVLAIGRRMLNGFVTATRLQLVR</sequence>